<dbReference type="EMBL" id="SJPT01000003">
    <property type="protein sequence ID" value="TWU24375.1"/>
    <property type="molecule type" value="Genomic_DNA"/>
</dbReference>
<evidence type="ECO:0000256" key="1">
    <source>
        <dbReference type="ARBA" id="ARBA00022679"/>
    </source>
</evidence>
<reference evidence="3 4" key="1">
    <citation type="submission" date="2019-02" db="EMBL/GenBank/DDBJ databases">
        <title>Deep-cultivation of Planctomycetes and their phenomic and genomic characterization uncovers novel biology.</title>
        <authorList>
            <person name="Wiegand S."/>
            <person name="Jogler M."/>
            <person name="Boedeker C."/>
            <person name="Pinto D."/>
            <person name="Vollmers J."/>
            <person name="Rivas-Marin E."/>
            <person name="Kohn T."/>
            <person name="Peeters S.H."/>
            <person name="Heuer A."/>
            <person name="Rast P."/>
            <person name="Oberbeckmann S."/>
            <person name="Bunk B."/>
            <person name="Jeske O."/>
            <person name="Meyerdierks A."/>
            <person name="Storesund J.E."/>
            <person name="Kallscheuer N."/>
            <person name="Luecker S."/>
            <person name="Lage O.M."/>
            <person name="Pohl T."/>
            <person name="Merkel B.J."/>
            <person name="Hornburger P."/>
            <person name="Mueller R.-W."/>
            <person name="Bruemmer F."/>
            <person name="Labrenz M."/>
            <person name="Spormann A.M."/>
            <person name="Op Den Camp H."/>
            <person name="Overmann J."/>
            <person name="Amann R."/>
            <person name="Jetten M.S.M."/>
            <person name="Mascher T."/>
            <person name="Medema M.H."/>
            <person name="Devos D.P."/>
            <person name="Kaster A.-K."/>
            <person name="Ovreas L."/>
            <person name="Rohde M."/>
            <person name="Galperin M.Y."/>
            <person name="Jogler C."/>
        </authorList>
    </citation>
    <scope>NUCLEOTIDE SEQUENCE [LARGE SCALE GENOMIC DNA]</scope>
    <source>
        <strain evidence="3 4">Pla52o</strain>
    </source>
</reference>
<proteinExistence type="predicted"/>
<dbReference type="NCBIfam" id="TIGR03991">
    <property type="entry name" value="alt_bact_glmU"/>
    <property type="match status" value="1"/>
</dbReference>
<dbReference type="CDD" id="cd05635">
    <property type="entry name" value="LbH_unknown"/>
    <property type="match status" value="1"/>
</dbReference>
<dbReference type="AlphaFoldDB" id="A0A5C6CJU5"/>
<keyword evidence="2 3" id="KW-0012">Acyltransferase</keyword>
<dbReference type="RefSeq" id="WP_146594555.1">
    <property type="nucleotide sequence ID" value="NZ_SJPT01000003.1"/>
</dbReference>
<dbReference type="GO" id="GO:0019134">
    <property type="term" value="F:glucosamine-1-phosphate N-acetyltransferase activity"/>
    <property type="evidence" value="ECO:0007669"/>
    <property type="project" value="UniProtKB-EC"/>
</dbReference>
<organism evidence="3 4">
    <name type="scientific">Novipirellula galeiformis</name>
    <dbReference type="NCBI Taxonomy" id="2528004"/>
    <lineage>
        <taxon>Bacteria</taxon>
        <taxon>Pseudomonadati</taxon>
        <taxon>Planctomycetota</taxon>
        <taxon>Planctomycetia</taxon>
        <taxon>Pirellulales</taxon>
        <taxon>Pirellulaceae</taxon>
        <taxon>Novipirellula</taxon>
    </lineage>
</organism>
<evidence type="ECO:0000256" key="2">
    <source>
        <dbReference type="ARBA" id="ARBA00023315"/>
    </source>
</evidence>
<dbReference type="OrthoDB" id="234332at2"/>
<dbReference type="Pfam" id="PF13562">
    <property type="entry name" value="NTP_transf_4"/>
    <property type="match status" value="1"/>
</dbReference>
<evidence type="ECO:0000313" key="4">
    <source>
        <dbReference type="Proteomes" id="UP000316304"/>
    </source>
</evidence>
<dbReference type="PANTHER" id="PTHR43584">
    <property type="entry name" value="NUCLEOTIDYL TRANSFERASE"/>
    <property type="match status" value="1"/>
</dbReference>
<keyword evidence="1 3" id="KW-0808">Transferase</keyword>
<keyword evidence="4" id="KW-1185">Reference proteome</keyword>
<sequence length="432" mass="47300">MQMICFEDSRVGQLNPIIQARPAYAVTCASLRLVDRLKTLVAGPLAGASLCGAVRSYLAVIQKLDYELDQAEPTFGNGKWSRDVNGIMLVNARLVPRVALDKVLVTLANETESCCIVDADDGSVLVARWTAADLARKQSEYAAGAEQPVTDFLVQQSLALPKRSVDVAAFHWPHDVVAWHMKEMRESIEWRLAHGDYTETADGVFVSEGVSIGQYAAINTDNGPILLEQNVKIGPFCYLEGPLYAGAGTRVIEHSAIKDGVSLGHTVKIGGEVEASIIEPYTNKQHHGFLGHSYAGSWINLGAGTCNSDLKNTYGTINIEYGETKMATGMQFLGCFIGDYSKSAINTSIFTGKVIGVCSMLYGFVTSNVPSFVNYARLFGQTALLPADVMINTQARMFARRNVPQRECDKQLILDMYRQTEAEREVTDQYTL</sequence>
<dbReference type="EC" id="2.3.1.157" evidence="3"/>
<dbReference type="InterPro" id="IPR011004">
    <property type="entry name" value="Trimer_LpxA-like_sf"/>
</dbReference>
<dbReference type="Proteomes" id="UP000316304">
    <property type="component" value="Unassembled WGS sequence"/>
</dbReference>
<dbReference type="Gene3D" id="2.160.10.10">
    <property type="entry name" value="Hexapeptide repeat proteins"/>
    <property type="match status" value="1"/>
</dbReference>
<evidence type="ECO:0000313" key="3">
    <source>
        <dbReference type="EMBL" id="TWU24375.1"/>
    </source>
</evidence>
<dbReference type="PANTHER" id="PTHR43584:SF9">
    <property type="entry name" value="TRANSFERASE HEXAPEPTIDE REPEAT CONTAINING PROTEIN"/>
    <property type="match status" value="1"/>
</dbReference>
<dbReference type="GO" id="GO:0016779">
    <property type="term" value="F:nucleotidyltransferase activity"/>
    <property type="evidence" value="ECO:0007669"/>
    <property type="project" value="UniProtKB-ARBA"/>
</dbReference>
<gene>
    <name evidence="3" type="primary">glmU_2</name>
    <name evidence="3" type="ORF">Pla52o_23020</name>
</gene>
<accession>A0A5C6CJU5</accession>
<protein>
    <submittedName>
        <fullName evidence="3">Bifunctional protein GlmU</fullName>
        <ecNumber evidence="3">2.3.1.157</ecNumber>
    </submittedName>
</protein>
<dbReference type="InterPro" id="IPR050065">
    <property type="entry name" value="GlmU-like"/>
</dbReference>
<dbReference type="InterPro" id="IPR023917">
    <property type="entry name" value="Bifunctiontional_GlmU_bac-type"/>
</dbReference>
<name>A0A5C6CJU5_9BACT</name>
<comment type="caution">
    <text evidence="3">The sequence shown here is derived from an EMBL/GenBank/DDBJ whole genome shotgun (WGS) entry which is preliminary data.</text>
</comment>
<dbReference type="SUPFAM" id="SSF51161">
    <property type="entry name" value="Trimeric LpxA-like enzymes"/>
    <property type="match status" value="1"/>
</dbReference>